<dbReference type="Pfam" id="PF00003">
    <property type="entry name" value="7tm_3"/>
    <property type="match status" value="1"/>
</dbReference>
<evidence type="ECO:0000313" key="9">
    <source>
        <dbReference type="EMBL" id="KAG8550300.1"/>
    </source>
</evidence>
<proteinExistence type="inferred from homology"/>
<comment type="similarity">
    <text evidence="2">Belongs to the G-protein coupled receptor 3 family.</text>
</comment>
<dbReference type="AlphaFoldDB" id="A0AAV6ZPN4"/>
<feature type="transmembrane region" description="Helical" evidence="6">
    <location>
        <begin position="276"/>
        <end position="295"/>
    </location>
</feature>
<reference evidence="9" key="1">
    <citation type="thesis" date="2020" institute="ProQuest LLC" country="789 East Eisenhower Parkway, Ann Arbor, MI, USA">
        <title>Comparative Genomics and Chromosome Evolution.</title>
        <authorList>
            <person name="Mudd A.B."/>
        </authorList>
    </citation>
    <scope>NUCLEOTIDE SEQUENCE</scope>
    <source>
        <strain evidence="9">237g6f4</strain>
        <tissue evidence="9">Blood</tissue>
    </source>
</reference>
<feature type="signal peptide" evidence="7">
    <location>
        <begin position="1"/>
        <end position="21"/>
    </location>
</feature>
<dbReference type="InterPro" id="IPR051753">
    <property type="entry name" value="RA-inducible_GPCR3"/>
</dbReference>
<dbReference type="GO" id="GO:0043235">
    <property type="term" value="C:receptor complex"/>
    <property type="evidence" value="ECO:0007669"/>
    <property type="project" value="TreeGrafter"/>
</dbReference>
<gene>
    <name evidence="9" type="ORF">GDO81_026748</name>
</gene>
<dbReference type="GO" id="GO:0005886">
    <property type="term" value="C:plasma membrane"/>
    <property type="evidence" value="ECO:0007669"/>
    <property type="project" value="TreeGrafter"/>
</dbReference>
<dbReference type="Proteomes" id="UP000824782">
    <property type="component" value="Unassembled WGS sequence"/>
</dbReference>
<feature type="transmembrane region" description="Helical" evidence="6">
    <location>
        <begin position="161"/>
        <end position="183"/>
    </location>
</feature>
<evidence type="ECO:0000313" key="10">
    <source>
        <dbReference type="Proteomes" id="UP000824782"/>
    </source>
</evidence>
<keyword evidence="5 6" id="KW-0472">Membrane</keyword>
<keyword evidence="10" id="KW-1185">Reference proteome</keyword>
<dbReference type="InterPro" id="IPR017978">
    <property type="entry name" value="GPCR_3_C"/>
</dbReference>
<evidence type="ECO:0000256" key="3">
    <source>
        <dbReference type="ARBA" id="ARBA00022692"/>
    </source>
</evidence>
<dbReference type="GO" id="GO:0070062">
    <property type="term" value="C:extracellular exosome"/>
    <property type="evidence" value="ECO:0007669"/>
    <property type="project" value="TreeGrafter"/>
</dbReference>
<keyword evidence="4 6" id="KW-1133">Transmembrane helix</keyword>
<dbReference type="GO" id="GO:0004930">
    <property type="term" value="F:G protein-coupled receptor activity"/>
    <property type="evidence" value="ECO:0007669"/>
    <property type="project" value="InterPro"/>
</dbReference>
<dbReference type="PANTHER" id="PTHR14511">
    <property type="entry name" value="G PROTEIN COUPLED RECEPTOR, CLASS C, GROUP 5"/>
    <property type="match status" value="1"/>
</dbReference>
<feature type="domain" description="G-protein coupled receptors family 3 profile" evidence="8">
    <location>
        <begin position="89"/>
        <end position="147"/>
    </location>
</feature>
<comment type="caution">
    <text evidence="9">The sequence shown here is derived from an EMBL/GenBank/DDBJ whole genome shotgun (WGS) entry which is preliminary data.</text>
</comment>
<evidence type="ECO:0000256" key="1">
    <source>
        <dbReference type="ARBA" id="ARBA00004141"/>
    </source>
</evidence>
<dbReference type="PANTHER" id="PTHR14511:SF19">
    <property type="entry name" value="G-PROTEIN COUPLED RECEPTOR FAMILY C GROUP 5 MEMBER C ISOFORM X1"/>
    <property type="match status" value="1"/>
</dbReference>
<sequence>MAFTQYLLIFCLVSYLKEGFAQNSTLASNTSERPAGCGQDVKFIYFTLCDLTAAWGIVIEAVTSLGILCTIVLGLIFVALAPSVSQDARKGTIALNLLFILGVLGLFGLVFAFIIAPNSTVCIFRRFLFGVLFAQCFACLVAHSVRLNYLALQNRGPGGCLVFLLAIGLFLVEAVINVEWLLITNVRQTIQDIEPFKNPCNITNQDFVTALVYVMFLIVASLVIPCPVLCGHYLQWKRHGRHIVSTACFSLMIWVAWIVMYLYGNERLGHSSWDDAVLAIALVSNAWVFVLFYIIPQVREMTRSGYRYEDDTLNILKRHSDTPHSIVMENRAFSMDNLDAAEPVNSRLEQDKPVSPYSNYTGLYPTLPLHPGEMETVSHIQVHLPRISMEPWRYHL</sequence>
<feature type="transmembrane region" description="Helical" evidence="6">
    <location>
        <begin position="93"/>
        <end position="115"/>
    </location>
</feature>
<feature type="transmembrane region" description="Helical" evidence="6">
    <location>
        <begin position="243"/>
        <end position="264"/>
    </location>
</feature>
<keyword evidence="3 6" id="KW-0812">Transmembrane</keyword>
<accession>A0AAV6ZPN4</accession>
<evidence type="ECO:0000256" key="5">
    <source>
        <dbReference type="ARBA" id="ARBA00023136"/>
    </source>
</evidence>
<evidence type="ECO:0000256" key="4">
    <source>
        <dbReference type="ARBA" id="ARBA00022989"/>
    </source>
</evidence>
<evidence type="ECO:0000256" key="7">
    <source>
        <dbReference type="SAM" id="SignalP"/>
    </source>
</evidence>
<evidence type="ECO:0000256" key="6">
    <source>
        <dbReference type="SAM" id="Phobius"/>
    </source>
</evidence>
<feature type="chain" id="PRO_5043697884" description="G-protein coupled receptors family 3 profile domain-containing protein" evidence="7">
    <location>
        <begin position="22"/>
        <end position="396"/>
    </location>
</feature>
<feature type="transmembrane region" description="Helical" evidence="6">
    <location>
        <begin position="207"/>
        <end position="231"/>
    </location>
</feature>
<dbReference type="EMBL" id="WNYA01000063">
    <property type="protein sequence ID" value="KAG8550300.1"/>
    <property type="molecule type" value="Genomic_DNA"/>
</dbReference>
<keyword evidence="7" id="KW-0732">Signal</keyword>
<protein>
    <recommendedName>
        <fullName evidence="8">G-protein coupled receptors family 3 profile domain-containing protein</fullName>
    </recommendedName>
</protein>
<feature type="transmembrane region" description="Helical" evidence="6">
    <location>
        <begin position="53"/>
        <end position="81"/>
    </location>
</feature>
<evidence type="ECO:0000256" key="2">
    <source>
        <dbReference type="ARBA" id="ARBA00007242"/>
    </source>
</evidence>
<comment type="subcellular location">
    <subcellularLocation>
        <location evidence="1">Membrane</location>
        <topology evidence="1">Multi-pass membrane protein</topology>
    </subcellularLocation>
</comment>
<dbReference type="GO" id="GO:0030295">
    <property type="term" value="F:protein kinase activator activity"/>
    <property type="evidence" value="ECO:0007669"/>
    <property type="project" value="TreeGrafter"/>
</dbReference>
<organism evidence="9 10">
    <name type="scientific">Engystomops pustulosus</name>
    <name type="common">Tungara frog</name>
    <name type="synonym">Physalaemus pustulosus</name>
    <dbReference type="NCBI Taxonomy" id="76066"/>
    <lineage>
        <taxon>Eukaryota</taxon>
        <taxon>Metazoa</taxon>
        <taxon>Chordata</taxon>
        <taxon>Craniata</taxon>
        <taxon>Vertebrata</taxon>
        <taxon>Euteleostomi</taxon>
        <taxon>Amphibia</taxon>
        <taxon>Batrachia</taxon>
        <taxon>Anura</taxon>
        <taxon>Neobatrachia</taxon>
        <taxon>Hyloidea</taxon>
        <taxon>Leptodactylidae</taxon>
        <taxon>Leiuperinae</taxon>
        <taxon>Engystomops</taxon>
    </lineage>
</organism>
<evidence type="ECO:0000259" key="8">
    <source>
        <dbReference type="PROSITE" id="PS50259"/>
    </source>
</evidence>
<dbReference type="PROSITE" id="PS50259">
    <property type="entry name" value="G_PROTEIN_RECEP_F3_4"/>
    <property type="match status" value="1"/>
</dbReference>
<name>A0AAV6ZPN4_ENGPU</name>
<feature type="transmembrane region" description="Helical" evidence="6">
    <location>
        <begin position="127"/>
        <end position="149"/>
    </location>
</feature>